<dbReference type="OrthoDB" id="1875998at2759"/>
<gene>
    <name evidence="1" type="primary">LOC112291211</name>
</gene>
<dbReference type="EnsemblPlants" id="Pp3c14_22500V3.2">
    <property type="protein sequence ID" value="Pp3c14_22500V3.2"/>
    <property type="gene ID" value="Pp3c14_22500"/>
</dbReference>
<organism evidence="1 2">
    <name type="scientific">Physcomitrium patens</name>
    <name type="common">Spreading-leaved earth moss</name>
    <name type="synonym">Physcomitrella patens</name>
    <dbReference type="NCBI Taxonomy" id="3218"/>
    <lineage>
        <taxon>Eukaryota</taxon>
        <taxon>Viridiplantae</taxon>
        <taxon>Streptophyta</taxon>
        <taxon>Embryophyta</taxon>
        <taxon>Bryophyta</taxon>
        <taxon>Bryophytina</taxon>
        <taxon>Bryopsida</taxon>
        <taxon>Funariidae</taxon>
        <taxon>Funariales</taxon>
        <taxon>Funariaceae</taxon>
        <taxon>Physcomitrium</taxon>
    </lineage>
</organism>
<sequence>MAGMSGSSPYAVLGTREFSRVRKFDMEERRRRILGNSKYDIAVDKEALDKQVKDEIEYRTKQEKAKEQFEKWEIKKIESMKKAEEVLEAEKKICNQEYEQYWQEQRKCRVQREVDEKMHLLSVNDRIGPFDKLRYDDQEFEPQKSTAIQLSVNHTRLWQEQQAMEKKQQESKERIDWIQKDIQNRKQLRLMEENIKGQLFERDKKIEREMVVRSQEKHKEAQLEHLKNHMYQISPEYFDQFQTTAR</sequence>
<dbReference type="EMBL" id="ABEU02000014">
    <property type="status" value="NOT_ANNOTATED_CDS"/>
    <property type="molecule type" value="Genomic_DNA"/>
</dbReference>
<accession>A0A7I4AQV1</accession>
<reference evidence="1 2" key="1">
    <citation type="journal article" date="2008" name="Science">
        <title>The Physcomitrella genome reveals evolutionary insights into the conquest of land by plants.</title>
        <authorList>
            <person name="Rensing S."/>
            <person name="Lang D."/>
            <person name="Zimmer A."/>
            <person name="Terry A."/>
            <person name="Salamov A."/>
            <person name="Shapiro H."/>
            <person name="Nishiyama T."/>
            <person name="Perroud P.-F."/>
            <person name="Lindquist E."/>
            <person name="Kamisugi Y."/>
            <person name="Tanahashi T."/>
            <person name="Sakakibara K."/>
            <person name="Fujita T."/>
            <person name="Oishi K."/>
            <person name="Shin-I T."/>
            <person name="Kuroki Y."/>
            <person name="Toyoda A."/>
            <person name="Suzuki Y."/>
            <person name="Hashimoto A."/>
            <person name="Yamaguchi K."/>
            <person name="Sugano A."/>
            <person name="Kohara Y."/>
            <person name="Fujiyama A."/>
            <person name="Anterola A."/>
            <person name="Aoki S."/>
            <person name="Ashton N."/>
            <person name="Barbazuk W.B."/>
            <person name="Barker E."/>
            <person name="Bennetzen J."/>
            <person name="Bezanilla M."/>
            <person name="Blankenship R."/>
            <person name="Cho S.H."/>
            <person name="Dutcher S."/>
            <person name="Estelle M."/>
            <person name="Fawcett J.A."/>
            <person name="Gundlach H."/>
            <person name="Hanada K."/>
            <person name="Heyl A."/>
            <person name="Hicks K.A."/>
            <person name="Hugh J."/>
            <person name="Lohr M."/>
            <person name="Mayer K."/>
            <person name="Melkozernov A."/>
            <person name="Murata T."/>
            <person name="Nelson D."/>
            <person name="Pils B."/>
            <person name="Prigge M."/>
            <person name="Reiss B."/>
            <person name="Renner T."/>
            <person name="Rombauts S."/>
            <person name="Rushton P."/>
            <person name="Sanderfoot A."/>
            <person name="Schween G."/>
            <person name="Shiu S.-H."/>
            <person name="Stueber K."/>
            <person name="Theodoulou F.L."/>
            <person name="Tu H."/>
            <person name="Van de Peer Y."/>
            <person name="Verrier P.J."/>
            <person name="Waters E."/>
            <person name="Wood A."/>
            <person name="Yang L."/>
            <person name="Cove D."/>
            <person name="Cuming A."/>
            <person name="Hasebe M."/>
            <person name="Lucas S."/>
            <person name="Mishler D.B."/>
            <person name="Reski R."/>
            <person name="Grigoriev I."/>
            <person name="Quatrano R.S."/>
            <person name="Boore J.L."/>
        </authorList>
    </citation>
    <scope>NUCLEOTIDE SEQUENCE [LARGE SCALE GENOMIC DNA]</scope>
    <source>
        <strain evidence="1 2">cv. Gransden 2004</strain>
    </source>
</reference>
<dbReference type="Gramene" id="Pp3c14_22500V3.2">
    <property type="protein sequence ID" value="Pp3c14_22500V3.2"/>
    <property type="gene ID" value="Pp3c14_22500"/>
</dbReference>
<reference evidence="1" key="3">
    <citation type="submission" date="2020-12" db="UniProtKB">
        <authorList>
            <consortium name="EnsemblPlants"/>
        </authorList>
    </citation>
    <scope>IDENTIFICATION</scope>
</reference>
<dbReference type="KEGG" id="ppp:112291211"/>
<protein>
    <recommendedName>
        <fullName evidence="3">Trichohyalin-plectin-homology domain-containing protein</fullName>
    </recommendedName>
</protein>
<evidence type="ECO:0000313" key="2">
    <source>
        <dbReference type="Proteomes" id="UP000006727"/>
    </source>
</evidence>
<reference evidence="1 2" key="2">
    <citation type="journal article" date="2018" name="Plant J.">
        <title>The Physcomitrella patens chromosome-scale assembly reveals moss genome structure and evolution.</title>
        <authorList>
            <person name="Lang D."/>
            <person name="Ullrich K.K."/>
            <person name="Murat F."/>
            <person name="Fuchs J."/>
            <person name="Jenkins J."/>
            <person name="Haas F.B."/>
            <person name="Piednoel M."/>
            <person name="Gundlach H."/>
            <person name="Van Bel M."/>
            <person name="Meyberg R."/>
            <person name="Vives C."/>
            <person name="Morata J."/>
            <person name="Symeonidi A."/>
            <person name="Hiss M."/>
            <person name="Muchero W."/>
            <person name="Kamisugi Y."/>
            <person name="Saleh O."/>
            <person name="Blanc G."/>
            <person name="Decker E.L."/>
            <person name="van Gessel N."/>
            <person name="Grimwood J."/>
            <person name="Hayes R.D."/>
            <person name="Graham S.W."/>
            <person name="Gunter L.E."/>
            <person name="McDaniel S.F."/>
            <person name="Hoernstein S.N.W."/>
            <person name="Larsson A."/>
            <person name="Li F.W."/>
            <person name="Perroud P.F."/>
            <person name="Phillips J."/>
            <person name="Ranjan P."/>
            <person name="Rokshar D.S."/>
            <person name="Rothfels C.J."/>
            <person name="Schneider L."/>
            <person name="Shu S."/>
            <person name="Stevenson D.W."/>
            <person name="Thummler F."/>
            <person name="Tillich M."/>
            <person name="Villarreal Aguilar J.C."/>
            <person name="Widiez T."/>
            <person name="Wong G.K."/>
            <person name="Wymore A."/>
            <person name="Zhang Y."/>
            <person name="Zimmer A.D."/>
            <person name="Quatrano R.S."/>
            <person name="Mayer K.F.X."/>
            <person name="Goodstein D."/>
            <person name="Casacuberta J.M."/>
            <person name="Vandepoele K."/>
            <person name="Reski R."/>
            <person name="Cuming A.C."/>
            <person name="Tuskan G.A."/>
            <person name="Maumus F."/>
            <person name="Salse J."/>
            <person name="Schmutz J."/>
            <person name="Rensing S.A."/>
        </authorList>
    </citation>
    <scope>NUCLEOTIDE SEQUENCE [LARGE SCALE GENOMIC DNA]</scope>
    <source>
        <strain evidence="1 2">cv. Gransden 2004</strain>
    </source>
</reference>
<keyword evidence="2" id="KW-1185">Reference proteome</keyword>
<dbReference type="GeneID" id="112291211"/>
<dbReference type="RefSeq" id="XP_024394102.1">
    <property type="nucleotide sequence ID" value="XM_024538334.2"/>
</dbReference>
<proteinExistence type="predicted"/>
<evidence type="ECO:0008006" key="3">
    <source>
        <dbReference type="Google" id="ProtNLM"/>
    </source>
</evidence>
<evidence type="ECO:0000313" key="1">
    <source>
        <dbReference type="EnsemblPlants" id="Pp3c14_22500V3.2"/>
    </source>
</evidence>
<dbReference type="Proteomes" id="UP000006727">
    <property type="component" value="Chromosome 14"/>
</dbReference>
<dbReference type="AlphaFoldDB" id="A0A7I4AQV1"/>
<name>A0A7I4AQV1_PHYPA</name>